<dbReference type="EMBL" id="RARA01000027">
    <property type="protein sequence ID" value="ROT46917.1"/>
    <property type="molecule type" value="Genomic_DNA"/>
</dbReference>
<dbReference type="EC" id="6.3.5.-" evidence="1"/>
<comment type="caution">
    <text evidence="2">The sequence shown here is derived from an EMBL/GenBank/DDBJ whole genome shotgun (WGS) entry which is preliminary data.</text>
</comment>
<dbReference type="Proteomes" id="UP000270927">
    <property type="component" value="Unassembled WGS sequence"/>
</dbReference>
<keyword evidence="3" id="KW-1185">Reference proteome</keyword>
<dbReference type="GO" id="GO:0006450">
    <property type="term" value="P:regulation of translational fidelity"/>
    <property type="evidence" value="ECO:0007669"/>
    <property type="project" value="InterPro"/>
</dbReference>
<dbReference type="GO" id="GO:0016740">
    <property type="term" value="F:transferase activity"/>
    <property type="evidence" value="ECO:0007669"/>
    <property type="project" value="UniProtKB-KW"/>
</dbReference>
<dbReference type="GO" id="GO:0050567">
    <property type="term" value="F:glutaminyl-tRNA synthase (glutamine-hydrolyzing) activity"/>
    <property type="evidence" value="ECO:0007669"/>
    <property type="project" value="UniProtKB-UniRule"/>
</dbReference>
<dbReference type="SUPFAM" id="SSF141000">
    <property type="entry name" value="Glu-tRNAGln amidotransferase C subunit"/>
    <property type="match status" value="1"/>
</dbReference>
<dbReference type="RefSeq" id="WP_123663542.1">
    <property type="nucleotide sequence ID" value="NZ_RARA01000027.1"/>
</dbReference>
<dbReference type="AlphaFoldDB" id="A0A3N2QAU5"/>
<comment type="subunit">
    <text evidence="1">Heterotrimer of A, B and C subunits.</text>
</comment>
<dbReference type="Gene3D" id="1.10.20.60">
    <property type="entry name" value="Glu-tRNAGln amidotransferase C subunit, N-terminal domain"/>
    <property type="match status" value="1"/>
</dbReference>
<accession>A0A3N2QAU5</accession>
<dbReference type="PANTHER" id="PTHR15004">
    <property type="entry name" value="GLUTAMYL-TRNA(GLN) AMIDOTRANSFERASE SUBUNIT C, MITOCHONDRIAL"/>
    <property type="match status" value="1"/>
</dbReference>
<dbReference type="InterPro" id="IPR003837">
    <property type="entry name" value="GatC"/>
</dbReference>
<sequence>MIIDNDLLDKLAYLCRLELPLHERDAMLHDLNEIVAWVEQLDELDIDNNVVLEPSVVLEATRLRPDVVLNTLSHDEALALAPSSDSNYFRVPSVKG</sequence>
<proteinExistence type="inferred from homology"/>
<comment type="catalytic activity">
    <reaction evidence="1">
        <text>L-glutamyl-tRNA(Gln) + L-glutamine + ATP + H2O = L-glutaminyl-tRNA(Gln) + L-glutamate + ADP + phosphate + H(+)</text>
        <dbReference type="Rhea" id="RHEA:17521"/>
        <dbReference type="Rhea" id="RHEA-COMP:9681"/>
        <dbReference type="Rhea" id="RHEA-COMP:9684"/>
        <dbReference type="ChEBI" id="CHEBI:15377"/>
        <dbReference type="ChEBI" id="CHEBI:15378"/>
        <dbReference type="ChEBI" id="CHEBI:29985"/>
        <dbReference type="ChEBI" id="CHEBI:30616"/>
        <dbReference type="ChEBI" id="CHEBI:43474"/>
        <dbReference type="ChEBI" id="CHEBI:58359"/>
        <dbReference type="ChEBI" id="CHEBI:78520"/>
        <dbReference type="ChEBI" id="CHEBI:78521"/>
        <dbReference type="ChEBI" id="CHEBI:456216"/>
    </reaction>
</comment>
<dbReference type="PANTHER" id="PTHR15004:SF0">
    <property type="entry name" value="GLUTAMYL-TRNA(GLN) AMIDOTRANSFERASE SUBUNIT C, MITOCHONDRIAL"/>
    <property type="match status" value="1"/>
</dbReference>
<reference evidence="2 3" key="1">
    <citation type="submission" date="2018-09" db="EMBL/GenBank/DDBJ databases">
        <title>Comparative Genomics of Wolbachia-Cardinium Dual Endosymbiosis in a Plant-Parasitic Nematode.</title>
        <authorList>
            <person name="Brown A.M.V."/>
            <person name="Wasala S.K."/>
            <person name="Howe D.K."/>
            <person name="Peetz A.B."/>
            <person name="Zasada I.A."/>
            <person name="Denver D.R."/>
        </authorList>
    </citation>
    <scope>NUCLEOTIDE SEQUENCE [LARGE SCALE GENOMIC DNA]</scope>
    <source>
        <strain evidence="2 3">Pp_1</strain>
    </source>
</reference>
<keyword evidence="1" id="KW-0436">Ligase</keyword>
<dbReference type="GO" id="GO:0006412">
    <property type="term" value="P:translation"/>
    <property type="evidence" value="ECO:0007669"/>
    <property type="project" value="UniProtKB-UniRule"/>
</dbReference>
<comment type="catalytic activity">
    <reaction evidence="1">
        <text>L-aspartyl-tRNA(Asn) + L-glutamine + ATP + H2O = L-asparaginyl-tRNA(Asn) + L-glutamate + ADP + phosphate + 2 H(+)</text>
        <dbReference type="Rhea" id="RHEA:14513"/>
        <dbReference type="Rhea" id="RHEA-COMP:9674"/>
        <dbReference type="Rhea" id="RHEA-COMP:9677"/>
        <dbReference type="ChEBI" id="CHEBI:15377"/>
        <dbReference type="ChEBI" id="CHEBI:15378"/>
        <dbReference type="ChEBI" id="CHEBI:29985"/>
        <dbReference type="ChEBI" id="CHEBI:30616"/>
        <dbReference type="ChEBI" id="CHEBI:43474"/>
        <dbReference type="ChEBI" id="CHEBI:58359"/>
        <dbReference type="ChEBI" id="CHEBI:78515"/>
        <dbReference type="ChEBI" id="CHEBI:78516"/>
        <dbReference type="ChEBI" id="CHEBI:456216"/>
    </reaction>
</comment>
<comment type="function">
    <text evidence="1">Allows the formation of correctly charged Asn-tRNA(Asn) or Gln-tRNA(Gln) through the transamidation of misacylated Asp-tRNA(Asn) or Glu-tRNA(Gln) in organisms which lack either or both of asparaginyl-tRNA or glutaminyl-tRNA synthetases. The reaction takes place in the presence of glutamine and ATP through an activated phospho-Asp-tRNA(Asn) or phospho-Glu-tRNA(Gln).</text>
</comment>
<evidence type="ECO:0000256" key="1">
    <source>
        <dbReference type="HAMAP-Rule" id="MF_00122"/>
    </source>
</evidence>
<dbReference type="Pfam" id="PF02686">
    <property type="entry name" value="GatC"/>
    <property type="match status" value="1"/>
</dbReference>
<comment type="similarity">
    <text evidence="1">Belongs to the GatC family.</text>
</comment>
<evidence type="ECO:0000313" key="3">
    <source>
        <dbReference type="Proteomes" id="UP000270927"/>
    </source>
</evidence>
<gene>
    <name evidence="1 2" type="primary">gatC</name>
    <name evidence="2" type="ORF">EDM02_05055</name>
</gene>
<keyword evidence="1" id="KW-0547">Nucleotide-binding</keyword>
<keyword evidence="2" id="KW-0808">Transferase</keyword>
<dbReference type="InterPro" id="IPR036113">
    <property type="entry name" value="Asp/Glu-ADT_sf_sub_c"/>
</dbReference>
<organism evidence="2 3">
    <name type="scientific">Candidatus Cardinium hertigii</name>
    <dbReference type="NCBI Taxonomy" id="247481"/>
    <lineage>
        <taxon>Bacteria</taxon>
        <taxon>Pseudomonadati</taxon>
        <taxon>Bacteroidota</taxon>
        <taxon>Cytophagia</taxon>
        <taxon>Cytophagales</taxon>
        <taxon>Amoebophilaceae</taxon>
        <taxon>Candidatus Cardinium</taxon>
    </lineage>
</organism>
<keyword evidence="1" id="KW-0067">ATP-binding</keyword>
<dbReference type="HAMAP" id="MF_00122">
    <property type="entry name" value="GatC"/>
    <property type="match status" value="1"/>
</dbReference>
<name>A0A3N2QAU5_9BACT</name>
<dbReference type="GO" id="GO:0005524">
    <property type="term" value="F:ATP binding"/>
    <property type="evidence" value="ECO:0007669"/>
    <property type="project" value="UniProtKB-KW"/>
</dbReference>
<dbReference type="NCBIfam" id="TIGR00135">
    <property type="entry name" value="gatC"/>
    <property type="match status" value="1"/>
</dbReference>
<dbReference type="GO" id="GO:0070681">
    <property type="term" value="P:glutaminyl-tRNAGln biosynthesis via transamidation"/>
    <property type="evidence" value="ECO:0007669"/>
    <property type="project" value="TreeGrafter"/>
</dbReference>
<dbReference type="GO" id="GO:0050566">
    <property type="term" value="F:asparaginyl-tRNA synthase (glutamine-hydrolyzing) activity"/>
    <property type="evidence" value="ECO:0007669"/>
    <property type="project" value="RHEA"/>
</dbReference>
<protein>
    <recommendedName>
        <fullName evidence="1">Aspartyl/glutamyl-tRNA(Asn/Gln) amidotransferase subunit C</fullName>
        <shortName evidence="1">Asp/Glu-ADT subunit C</shortName>
        <ecNumber evidence="1">6.3.5.-</ecNumber>
    </recommendedName>
</protein>
<keyword evidence="1" id="KW-0648">Protein biosynthesis</keyword>
<evidence type="ECO:0000313" key="2">
    <source>
        <dbReference type="EMBL" id="ROT46917.1"/>
    </source>
</evidence>
<dbReference type="OrthoDB" id="9813938at2"/>